<sequence>MDDGLECLRKLGAESRLTVSADGHMTQLKQFIRQMAVPGTLTEASFADISQSPFKFRGEDIDVKLFLAIMAIAMDLAIETAEIA</sequence>
<name>A0A645EL14_9ZZZZ</name>
<protein>
    <submittedName>
        <fullName evidence="1">Uncharacterized protein</fullName>
    </submittedName>
</protein>
<comment type="caution">
    <text evidence="1">The sequence shown here is derived from an EMBL/GenBank/DDBJ whole genome shotgun (WGS) entry which is preliminary data.</text>
</comment>
<gene>
    <name evidence="1" type="ORF">SDC9_149379</name>
</gene>
<proteinExistence type="predicted"/>
<reference evidence="1" key="1">
    <citation type="submission" date="2019-08" db="EMBL/GenBank/DDBJ databases">
        <authorList>
            <person name="Kucharzyk K."/>
            <person name="Murdoch R.W."/>
            <person name="Higgins S."/>
            <person name="Loffler F."/>
        </authorList>
    </citation>
    <scope>NUCLEOTIDE SEQUENCE</scope>
</reference>
<organism evidence="1">
    <name type="scientific">bioreactor metagenome</name>
    <dbReference type="NCBI Taxonomy" id="1076179"/>
    <lineage>
        <taxon>unclassified sequences</taxon>
        <taxon>metagenomes</taxon>
        <taxon>ecological metagenomes</taxon>
    </lineage>
</organism>
<dbReference type="AlphaFoldDB" id="A0A645EL14"/>
<evidence type="ECO:0000313" key="1">
    <source>
        <dbReference type="EMBL" id="MPN02166.1"/>
    </source>
</evidence>
<dbReference type="EMBL" id="VSSQ01048123">
    <property type="protein sequence ID" value="MPN02166.1"/>
    <property type="molecule type" value="Genomic_DNA"/>
</dbReference>
<accession>A0A645EL14</accession>